<proteinExistence type="predicted"/>
<dbReference type="Proteomes" id="UP000886042">
    <property type="component" value="Unassembled WGS sequence"/>
</dbReference>
<protein>
    <submittedName>
        <fullName evidence="2">Amidohydrolase</fullName>
    </submittedName>
</protein>
<evidence type="ECO:0000259" key="1">
    <source>
        <dbReference type="Pfam" id="PF01979"/>
    </source>
</evidence>
<dbReference type="AlphaFoldDB" id="A0A7C3C3M5"/>
<dbReference type="InterPro" id="IPR032466">
    <property type="entry name" value="Metal_Hydrolase"/>
</dbReference>
<sequence length="136" mass="14938">WGFKMEAYDGIRENIPFVHAGGACALIHSDSGDNIQRLNQEVAKTWAHGNRAGLDISKADAWRWLTSNPAKAIGIDDQTGSLEAGKRADIVIWDGDPFSSYTRTSQVYIDGVRLYDREQGLKPVSDFKLGQPGTGE</sequence>
<evidence type="ECO:0000313" key="2">
    <source>
        <dbReference type="EMBL" id="HFB54504.1"/>
    </source>
</evidence>
<dbReference type="Pfam" id="PF01979">
    <property type="entry name" value="Amidohydro_1"/>
    <property type="match status" value="1"/>
</dbReference>
<dbReference type="Gene3D" id="3.20.20.140">
    <property type="entry name" value="Metal-dependent hydrolases"/>
    <property type="match status" value="1"/>
</dbReference>
<reference evidence="2" key="1">
    <citation type="journal article" date="2020" name="mSystems">
        <title>Genome- and Community-Level Interaction Insights into Carbon Utilization and Element Cycling Functions of Hydrothermarchaeota in Hydrothermal Sediment.</title>
        <authorList>
            <person name="Zhou Z."/>
            <person name="Liu Y."/>
            <person name="Xu W."/>
            <person name="Pan J."/>
            <person name="Luo Z.H."/>
            <person name="Li M."/>
        </authorList>
    </citation>
    <scope>NUCLEOTIDE SEQUENCE [LARGE SCALE GENOMIC DNA]</scope>
    <source>
        <strain evidence="2">HyVt-489</strain>
    </source>
</reference>
<gene>
    <name evidence="2" type="ORF">ENJ46_01150</name>
</gene>
<dbReference type="GO" id="GO:0016810">
    <property type="term" value="F:hydrolase activity, acting on carbon-nitrogen (but not peptide) bonds"/>
    <property type="evidence" value="ECO:0007669"/>
    <property type="project" value="InterPro"/>
</dbReference>
<feature type="non-terminal residue" evidence="2">
    <location>
        <position position="1"/>
    </location>
</feature>
<comment type="caution">
    <text evidence="2">The sequence shown here is derived from an EMBL/GenBank/DDBJ whole genome shotgun (WGS) entry which is preliminary data.</text>
</comment>
<dbReference type="EMBL" id="DRMN01000079">
    <property type="protein sequence ID" value="HFB54504.1"/>
    <property type="molecule type" value="Genomic_DNA"/>
</dbReference>
<dbReference type="InterPro" id="IPR006680">
    <property type="entry name" value="Amidohydro-rel"/>
</dbReference>
<dbReference type="InterPro" id="IPR011059">
    <property type="entry name" value="Metal-dep_hydrolase_composite"/>
</dbReference>
<accession>A0A7C3C3M5</accession>
<name>A0A7C3C3M5_9PROT</name>
<dbReference type="SUPFAM" id="SSF51338">
    <property type="entry name" value="Composite domain of metallo-dependent hydrolases"/>
    <property type="match status" value="1"/>
</dbReference>
<dbReference type="SUPFAM" id="SSF51556">
    <property type="entry name" value="Metallo-dependent hydrolases"/>
    <property type="match status" value="1"/>
</dbReference>
<feature type="domain" description="Amidohydrolase-related" evidence="1">
    <location>
        <begin position="19"/>
        <end position="101"/>
    </location>
</feature>
<organism evidence="2">
    <name type="scientific">Hellea balneolensis</name>
    <dbReference type="NCBI Taxonomy" id="287478"/>
    <lineage>
        <taxon>Bacteria</taxon>
        <taxon>Pseudomonadati</taxon>
        <taxon>Pseudomonadota</taxon>
        <taxon>Alphaproteobacteria</taxon>
        <taxon>Maricaulales</taxon>
        <taxon>Robiginitomaculaceae</taxon>
        <taxon>Hellea</taxon>
    </lineage>
</organism>